<dbReference type="EMBL" id="WIGN01000343">
    <property type="protein sequence ID" value="KAF6798123.1"/>
    <property type="molecule type" value="Genomic_DNA"/>
</dbReference>
<name>A0A8H6IU25_9PEZI</name>
<organism evidence="2 3">
    <name type="scientific">Colletotrichum sojae</name>
    <dbReference type="NCBI Taxonomy" id="2175907"/>
    <lineage>
        <taxon>Eukaryota</taxon>
        <taxon>Fungi</taxon>
        <taxon>Dikarya</taxon>
        <taxon>Ascomycota</taxon>
        <taxon>Pezizomycotina</taxon>
        <taxon>Sordariomycetes</taxon>
        <taxon>Hypocreomycetidae</taxon>
        <taxon>Glomerellales</taxon>
        <taxon>Glomerellaceae</taxon>
        <taxon>Colletotrichum</taxon>
        <taxon>Colletotrichum orchidearum species complex</taxon>
    </lineage>
</organism>
<evidence type="ECO:0000313" key="3">
    <source>
        <dbReference type="Proteomes" id="UP000652219"/>
    </source>
</evidence>
<evidence type="ECO:0000256" key="1">
    <source>
        <dbReference type="SAM" id="MobiDB-lite"/>
    </source>
</evidence>
<comment type="caution">
    <text evidence="2">The sequence shown here is derived from an EMBL/GenBank/DDBJ whole genome shotgun (WGS) entry which is preliminary data.</text>
</comment>
<keyword evidence="3" id="KW-1185">Reference proteome</keyword>
<keyword evidence="2" id="KW-0378">Hydrolase</keyword>
<feature type="compositionally biased region" description="Polar residues" evidence="1">
    <location>
        <begin position="75"/>
        <end position="91"/>
    </location>
</feature>
<proteinExistence type="predicted"/>
<protein>
    <submittedName>
        <fullName evidence="2">Glycoside hydrolase family 18 protein</fullName>
    </submittedName>
</protein>
<sequence length="114" mass="12364">MTIDAALTIKHAYDDSEDPAGAFDFWLSACPNHDLVPDDLRKVCGIVSDVSGAITAWRALKNIPRGSGKKGDKANPTNRPKSTARPPQTSRNCKRQAAGKFCGYPYFPPSQDPC</sequence>
<dbReference type="Proteomes" id="UP000652219">
    <property type="component" value="Unassembled WGS sequence"/>
</dbReference>
<dbReference type="GO" id="GO:0016787">
    <property type="term" value="F:hydrolase activity"/>
    <property type="evidence" value="ECO:0007669"/>
    <property type="project" value="UniProtKB-KW"/>
</dbReference>
<gene>
    <name evidence="2" type="ORF">CSOJ01_12808</name>
</gene>
<reference evidence="2 3" key="1">
    <citation type="journal article" date="2020" name="Phytopathology">
        <title>Genome Sequence Resources of Colletotrichum truncatum, C. plurivorum, C. musicola, and C. sojae: Four Species Pathogenic to Soybean (Glycine max).</title>
        <authorList>
            <person name="Rogerio F."/>
            <person name="Boufleur T.R."/>
            <person name="Ciampi-Guillardi M."/>
            <person name="Sukno S.A."/>
            <person name="Thon M.R."/>
            <person name="Massola Junior N.S."/>
            <person name="Baroncelli R."/>
        </authorList>
    </citation>
    <scope>NUCLEOTIDE SEQUENCE [LARGE SCALE GENOMIC DNA]</scope>
    <source>
        <strain evidence="2 3">LFN0009</strain>
    </source>
</reference>
<dbReference type="AlphaFoldDB" id="A0A8H6IU25"/>
<evidence type="ECO:0000313" key="2">
    <source>
        <dbReference type="EMBL" id="KAF6798123.1"/>
    </source>
</evidence>
<accession>A0A8H6IU25</accession>
<feature type="region of interest" description="Disordered" evidence="1">
    <location>
        <begin position="63"/>
        <end position="95"/>
    </location>
</feature>